<evidence type="ECO:0000313" key="3">
    <source>
        <dbReference type="Proteomes" id="UP000030403"/>
    </source>
</evidence>
<keyword evidence="1" id="KW-1133">Transmembrane helix</keyword>
<evidence type="ECO:0000256" key="1">
    <source>
        <dbReference type="SAM" id="Phobius"/>
    </source>
</evidence>
<feature type="transmembrane region" description="Helical" evidence="1">
    <location>
        <begin position="38"/>
        <end position="56"/>
    </location>
</feature>
<evidence type="ECO:0000313" key="2">
    <source>
        <dbReference type="EMBL" id="KGX88728.1"/>
    </source>
</evidence>
<accession>A0A0A5GBZ7</accession>
<keyword evidence="1" id="KW-0812">Transmembrane</keyword>
<keyword evidence="3" id="KW-1185">Reference proteome</keyword>
<dbReference type="OrthoDB" id="1798014at2"/>
<name>A0A0A5GBZ7_9BACI</name>
<comment type="caution">
    <text evidence="2">The sequence shown here is derived from an EMBL/GenBank/DDBJ whole genome shotgun (WGS) entry which is preliminary data.</text>
</comment>
<sequence length="136" mass="16367">MKRFLFYFGWTILIGVIMYQNGYQLYRLRMHMNVEYERLPYVIGVTLFPILLGLAMKIPGSWLTRKETKWGFDWIKFLAVGIPTAYIALLWVWTHLQIEEYLPFITTKWYYYSTYQRLAGIVFGYILLDSLRVPKD</sequence>
<gene>
    <name evidence="2" type="ORF">N783_07365</name>
</gene>
<feature type="transmembrane region" description="Helical" evidence="1">
    <location>
        <begin position="77"/>
        <end position="94"/>
    </location>
</feature>
<dbReference type="AlphaFoldDB" id="A0A0A5GBZ7"/>
<reference evidence="2 3" key="1">
    <citation type="submission" date="2013-08" db="EMBL/GenBank/DDBJ databases">
        <authorList>
            <person name="Huang J."/>
            <person name="Wang G."/>
        </authorList>
    </citation>
    <scope>NUCLEOTIDE SEQUENCE [LARGE SCALE GENOMIC DNA]</scope>
    <source>
        <strain evidence="2 3">BH030004</strain>
    </source>
</reference>
<proteinExistence type="predicted"/>
<protein>
    <submittedName>
        <fullName evidence="2">Uncharacterized protein</fullName>
    </submittedName>
</protein>
<feature type="transmembrane region" description="Helical" evidence="1">
    <location>
        <begin position="7"/>
        <end position="26"/>
    </location>
</feature>
<organism evidence="2 3">
    <name type="scientific">Pontibacillus marinus BH030004 = DSM 16465</name>
    <dbReference type="NCBI Taxonomy" id="1385511"/>
    <lineage>
        <taxon>Bacteria</taxon>
        <taxon>Bacillati</taxon>
        <taxon>Bacillota</taxon>
        <taxon>Bacilli</taxon>
        <taxon>Bacillales</taxon>
        <taxon>Bacillaceae</taxon>
        <taxon>Pontibacillus</taxon>
    </lineage>
</organism>
<dbReference type="Proteomes" id="UP000030403">
    <property type="component" value="Unassembled WGS sequence"/>
</dbReference>
<feature type="transmembrane region" description="Helical" evidence="1">
    <location>
        <begin position="109"/>
        <end position="128"/>
    </location>
</feature>
<dbReference type="RefSeq" id="WP_027446605.1">
    <property type="nucleotide sequence ID" value="NZ_AULJ01000037.1"/>
</dbReference>
<keyword evidence="1" id="KW-0472">Membrane</keyword>
<dbReference type="STRING" id="1385511.GCA_000425225_02958"/>
<dbReference type="EMBL" id="AVPF01000018">
    <property type="protein sequence ID" value="KGX88728.1"/>
    <property type="molecule type" value="Genomic_DNA"/>
</dbReference>